<dbReference type="GO" id="GO:0005576">
    <property type="term" value="C:extracellular region"/>
    <property type="evidence" value="ECO:0007669"/>
    <property type="project" value="UniProtKB-SubCell"/>
</dbReference>
<keyword evidence="3" id="KW-0964">Secreted</keyword>
<dbReference type="Pfam" id="PF00720">
    <property type="entry name" value="SSI"/>
    <property type="match status" value="1"/>
</dbReference>
<name>A0A5P2CZ66_STRVZ</name>
<evidence type="ECO:0000256" key="4">
    <source>
        <dbReference type="ARBA" id="ARBA00022690"/>
    </source>
</evidence>
<dbReference type="Proteomes" id="UP000325211">
    <property type="component" value="Chromosome"/>
</dbReference>
<keyword evidence="5" id="KW-0722">Serine protease inhibitor</keyword>
<gene>
    <name evidence="9" type="ORF">DEJ50_10530</name>
</gene>
<evidence type="ECO:0000256" key="3">
    <source>
        <dbReference type="ARBA" id="ARBA00022525"/>
    </source>
</evidence>
<feature type="chain" id="PRO_5039632843" description="Subtilisin inhibitor domain-containing protein" evidence="7">
    <location>
        <begin position="28"/>
        <end position="159"/>
    </location>
</feature>
<keyword evidence="7" id="KW-0732">Signal</keyword>
<dbReference type="RefSeq" id="WP_150207299.1">
    <property type="nucleotide sequence ID" value="NZ_CP029190.1"/>
</dbReference>
<evidence type="ECO:0000313" key="9">
    <source>
        <dbReference type="EMBL" id="QES48186.1"/>
    </source>
</evidence>
<dbReference type="InterPro" id="IPR023549">
    <property type="entry name" value="Subtilisin_inhibitor"/>
</dbReference>
<evidence type="ECO:0000256" key="2">
    <source>
        <dbReference type="ARBA" id="ARBA00010472"/>
    </source>
</evidence>
<comment type="similarity">
    <text evidence="2">Belongs to the protease inhibitor I16 (SSI) family.</text>
</comment>
<protein>
    <recommendedName>
        <fullName evidence="8">Subtilisin inhibitor domain-containing protein</fullName>
    </recommendedName>
</protein>
<feature type="signal peptide" evidence="7">
    <location>
        <begin position="1"/>
        <end position="27"/>
    </location>
</feature>
<evidence type="ECO:0000313" key="10">
    <source>
        <dbReference type="Proteomes" id="UP000325211"/>
    </source>
</evidence>
<dbReference type="InterPro" id="IPR036819">
    <property type="entry name" value="Subtilisin_inhibitor-like_sf"/>
</dbReference>
<keyword evidence="6" id="KW-1015">Disulfide bond</keyword>
<evidence type="ECO:0000256" key="1">
    <source>
        <dbReference type="ARBA" id="ARBA00004613"/>
    </source>
</evidence>
<dbReference type="EMBL" id="CP029190">
    <property type="protein sequence ID" value="QES48186.1"/>
    <property type="molecule type" value="Genomic_DNA"/>
</dbReference>
<comment type="subcellular location">
    <subcellularLocation>
        <location evidence="1">Secreted</location>
    </subcellularLocation>
</comment>
<dbReference type="GO" id="GO:0004867">
    <property type="term" value="F:serine-type endopeptidase inhibitor activity"/>
    <property type="evidence" value="ECO:0007669"/>
    <property type="project" value="UniProtKB-KW"/>
</dbReference>
<reference evidence="9 10" key="1">
    <citation type="submission" date="2018-05" db="EMBL/GenBank/DDBJ databases">
        <title>Streptomyces venezuelae.</title>
        <authorList>
            <person name="Kim W."/>
            <person name="Lee N."/>
            <person name="Cho B.-K."/>
        </authorList>
    </citation>
    <scope>NUCLEOTIDE SEQUENCE [LARGE SCALE GENOMIC DNA]</scope>
    <source>
        <strain evidence="9 10">ATCC 21782</strain>
    </source>
</reference>
<dbReference type="AlphaFoldDB" id="A0A5P2CZ66"/>
<dbReference type="OrthoDB" id="3542626at2"/>
<feature type="domain" description="Subtilisin inhibitor" evidence="8">
    <location>
        <begin position="53"/>
        <end position="128"/>
    </location>
</feature>
<evidence type="ECO:0000256" key="7">
    <source>
        <dbReference type="SAM" id="SignalP"/>
    </source>
</evidence>
<sequence>MTASRVLPRRLAAVAATVLATAGIGLAAPAAQADGALTQLSITVTEVLGGRVSNYYLTCDPDGTAEAGSPGVHPDPVGACNRLRALHGDFDALKFRPAACAKEFDPYKVAIIGHWRDKPVKFIETYPNLDCLRVITNPVVPIPNGNGGGGNGGGTKTMK</sequence>
<proteinExistence type="inferred from homology"/>
<evidence type="ECO:0000259" key="8">
    <source>
        <dbReference type="Pfam" id="PF00720"/>
    </source>
</evidence>
<keyword evidence="4" id="KW-0646">Protease inhibitor</keyword>
<evidence type="ECO:0000256" key="5">
    <source>
        <dbReference type="ARBA" id="ARBA00022900"/>
    </source>
</evidence>
<dbReference type="SUPFAM" id="SSF55399">
    <property type="entry name" value="Subtilisin inhibitor"/>
    <property type="match status" value="1"/>
</dbReference>
<evidence type="ECO:0000256" key="6">
    <source>
        <dbReference type="ARBA" id="ARBA00023157"/>
    </source>
</evidence>
<dbReference type="Gene3D" id="3.30.350.10">
    <property type="entry name" value="Subtilisin inhibitor-like"/>
    <property type="match status" value="1"/>
</dbReference>
<accession>A0A5P2CZ66</accession>
<organism evidence="9 10">
    <name type="scientific">Streptomyces venezuelae</name>
    <dbReference type="NCBI Taxonomy" id="54571"/>
    <lineage>
        <taxon>Bacteria</taxon>
        <taxon>Bacillati</taxon>
        <taxon>Actinomycetota</taxon>
        <taxon>Actinomycetes</taxon>
        <taxon>Kitasatosporales</taxon>
        <taxon>Streptomycetaceae</taxon>
        <taxon>Streptomyces</taxon>
    </lineage>
</organism>